<evidence type="ECO:0000313" key="2">
    <source>
        <dbReference type="Proteomes" id="UP000289200"/>
    </source>
</evidence>
<protein>
    <recommendedName>
        <fullName evidence="3">DUF1640 domain-containing protein</fullName>
    </recommendedName>
</protein>
<reference evidence="2" key="1">
    <citation type="submission" date="2018-10" db="EMBL/GenBank/DDBJ databases">
        <authorList>
            <person name="Peiro R."/>
            <person name="Begona"/>
            <person name="Cbmso G."/>
            <person name="Lopez M."/>
            <person name="Gonzalez S."/>
            <person name="Sacristan E."/>
            <person name="Castillo E."/>
        </authorList>
    </citation>
    <scope>NUCLEOTIDE SEQUENCE [LARGE SCALE GENOMIC DNA]</scope>
</reference>
<organism evidence="1 2">
    <name type="scientific">Rhodoplanes serenus</name>
    <dbReference type="NCBI Taxonomy" id="200615"/>
    <lineage>
        <taxon>Bacteria</taxon>
        <taxon>Pseudomonadati</taxon>
        <taxon>Pseudomonadota</taxon>
        <taxon>Alphaproteobacteria</taxon>
        <taxon>Hyphomicrobiales</taxon>
        <taxon>Nitrobacteraceae</taxon>
        <taxon>Rhodoplanes</taxon>
    </lineage>
</organism>
<dbReference type="EMBL" id="UWOC01000111">
    <property type="protein sequence ID" value="VCU06782.1"/>
    <property type="molecule type" value="Genomic_DNA"/>
</dbReference>
<dbReference type="RefSeq" id="WP_129608383.1">
    <property type="nucleotide sequence ID" value="NZ_UWOC01000111.1"/>
</dbReference>
<proteinExistence type="predicted"/>
<evidence type="ECO:0000313" key="1">
    <source>
        <dbReference type="EMBL" id="VCU06782.1"/>
    </source>
</evidence>
<keyword evidence="2" id="KW-1185">Reference proteome</keyword>
<comment type="caution">
    <text evidence="1">The sequence shown here is derived from an EMBL/GenBank/DDBJ whole genome shotgun (WGS) entry which is preliminary data.</text>
</comment>
<gene>
    <name evidence="1" type="ORF">RHODGE_RHODGE_01429</name>
</gene>
<evidence type="ECO:0008006" key="3">
    <source>
        <dbReference type="Google" id="ProtNLM"/>
    </source>
</evidence>
<dbReference type="OrthoDB" id="8453021at2"/>
<accession>A0A3S4DCC4</accession>
<dbReference type="AlphaFoldDB" id="A0A3S4DCC4"/>
<dbReference type="Proteomes" id="UP000289200">
    <property type="component" value="Unassembled WGS sequence"/>
</dbReference>
<sequence>MAFAFDTLGYAKRLQEAGVPVGQAEAHATAARDFIMAELVTKADLKATIDAAVARLDARIDAHSTRLDGRIDALAARSDARIDLLESKLDKLALQITVRLGAVIAASVAVLAALAKLS</sequence>
<name>A0A3S4DCC4_9BRAD</name>